<dbReference type="STRING" id="1817864.A2Z21_04285"/>
<evidence type="ECO:0000256" key="4">
    <source>
        <dbReference type="ARBA" id="ARBA00022475"/>
    </source>
</evidence>
<organism evidence="11 12">
    <name type="scientific">Fraserbacteria sp. (strain RBG_16_55_9)</name>
    <dbReference type="NCBI Taxonomy" id="1817864"/>
    <lineage>
        <taxon>Bacteria</taxon>
        <taxon>Candidatus Fraseribacteriota</taxon>
    </lineage>
</organism>
<name>A0A1F5UP69_FRAXR</name>
<dbReference type="InterPro" id="IPR051408">
    <property type="entry name" value="Phosphate_transprt_permease"/>
</dbReference>
<comment type="similarity">
    <text evidence="2 9">Belongs to the binding-protein-dependent transport system permease family. CysTW subfamily.</text>
</comment>
<feature type="domain" description="ABC transmembrane type-1" evidence="10">
    <location>
        <begin position="52"/>
        <end position="256"/>
    </location>
</feature>
<evidence type="ECO:0000259" key="10">
    <source>
        <dbReference type="PROSITE" id="PS50928"/>
    </source>
</evidence>
<gene>
    <name evidence="11" type="ORF">A2Z21_04285</name>
</gene>
<feature type="transmembrane region" description="Helical" evidence="9">
    <location>
        <begin position="97"/>
        <end position="117"/>
    </location>
</feature>
<evidence type="ECO:0000313" key="12">
    <source>
        <dbReference type="Proteomes" id="UP000179157"/>
    </source>
</evidence>
<keyword evidence="7 9" id="KW-1133">Transmembrane helix</keyword>
<evidence type="ECO:0000256" key="5">
    <source>
        <dbReference type="ARBA" id="ARBA00022592"/>
    </source>
</evidence>
<dbReference type="SUPFAM" id="SSF161098">
    <property type="entry name" value="MetI-like"/>
    <property type="match status" value="1"/>
</dbReference>
<evidence type="ECO:0000256" key="7">
    <source>
        <dbReference type="ARBA" id="ARBA00022989"/>
    </source>
</evidence>
<feature type="transmembrane region" description="Helical" evidence="9">
    <location>
        <begin position="123"/>
        <end position="139"/>
    </location>
</feature>
<proteinExistence type="inferred from homology"/>
<dbReference type="GO" id="GO:0035435">
    <property type="term" value="P:phosphate ion transmembrane transport"/>
    <property type="evidence" value="ECO:0007669"/>
    <property type="project" value="InterPro"/>
</dbReference>
<dbReference type="InterPro" id="IPR000515">
    <property type="entry name" value="MetI-like"/>
</dbReference>
<dbReference type="InterPro" id="IPR005672">
    <property type="entry name" value="Phosphate_PstA"/>
</dbReference>
<comment type="caution">
    <text evidence="9">Lacks conserved residue(s) required for the propagation of feature annotation.</text>
</comment>
<evidence type="ECO:0000256" key="6">
    <source>
        <dbReference type="ARBA" id="ARBA00022692"/>
    </source>
</evidence>
<keyword evidence="8 9" id="KW-0472">Membrane</keyword>
<dbReference type="PANTHER" id="PTHR42922:SF1">
    <property type="entry name" value="PHOSPHATE TRANSPORT SYSTEM PERMEASE PROTEIN PSTA"/>
    <property type="match status" value="1"/>
</dbReference>
<dbReference type="Gene3D" id="1.10.3720.10">
    <property type="entry name" value="MetI-like"/>
    <property type="match status" value="1"/>
</dbReference>
<dbReference type="GO" id="GO:0005886">
    <property type="term" value="C:plasma membrane"/>
    <property type="evidence" value="ECO:0007669"/>
    <property type="project" value="UniProtKB-SubCell"/>
</dbReference>
<dbReference type="PANTHER" id="PTHR42922">
    <property type="entry name" value="PHOSPHATE TRANSPORT SYSTEM PERMEASE PROTEIN PSTA"/>
    <property type="match status" value="1"/>
</dbReference>
<dbReference type="Pfam" id="PF00528">
    <property type="entry name" value="BPD_transp_1"/>
    <property type="match status" value="1"/>
</dbReference>
<evidence type="ECO:0000313" key="11">
    <source>
        <dbReference type="EMBL" id="OGF52900.1"/>
    </source>
</evidence>
<protein>
    <recommendedName>
        <fullName evidence="9">Phosphate transport system permease protein PstA</fullName>
    </recommendedName>
</protein>
<keyword evidence="3" id="KW-0813">Transport</keyword>
<dbReference type="AlphaFoldDB" id="A0A1F5UP69"/>
<accession>A0A1F5UP69</accession>
<evidence type="ECO:0000256" key="1">
    <source>
        <dbReference type="ARBA" id="ARBA00004651"/>
    </source>
</evidence>
<reference evidence="11 12" key="1">
    <citation type="journal article" date="2016" name="Nat. Commun.">
        <title>Thousands of microbial genomes shed light on interconnected biogeochemical processes in an aquifer system.</title>
        <authorList>
            <person name="Anantharaman K."/>
            <person name="Brown C.T."/>
            <person name="Hug L.A."/>
            <person name="Sharon I."/>
            <person name="Castelle C.J."/>
            <person name="Probst A.J."/>
            <person name="Thomas B.C."/>
            <person name="Singh A."/>
            <person name="Wilkins M.J."/>
            <person name="Karaoz U."/>
            <person name="Brodie E.L."/>
            <person name="Williams K.H."/>
            <person name="Hubbard S.S."/>
            <person name="Banfield J.F."/>
        </authorList>
    </citation>
    <scope>NUCLEOTIDE SEQUENCE [LARGE SCALE GENOMIC DNA]</scope>
    <source>
        <strain evidence="12">RBG_16_55_9</strain>
    </source>
</reference>
<evidence type="ECO:0000256" key="2">
    <source>
        <dbReference type="ARBA" id="ARBA00007069"/>
    </source>
</evidence>
<dbReference type="NCBIfam" id="TIGR00974">
    <property type="entry name" value="3a0107s02c"/>
    <property type="match status" value="1"/>
</dbReference>
<evidence type="ECO:0000256" key="3">
    <source>
        <dbReference type="ARBA" id="ARBA00022448"/>
    </source>
</evidence>
<dbReference type="GO" id="GO:0005315">
    <property type="term" value="F:phosphate transmembrane transporter activity"/>
    <property type="evidence" value="ECO:0007669"/>
    <property type="project" value="InterPro"/>
</dbReference>
<comment type="subcellular location">
    <subcellularLocation>
        <location evidence="1 9">Cell membrane</location>
        <topology evidence="1 9">Multi-pass membrane protein</topology>
    </subcellularLocation>
</comment>
<feature type="transmembrane region" description="Helical" evidence="9">
    <location>
        <begin position="238"/>
        <end position="259"/>
    </location>
</feature>
<keyword evidence="5" id="KW-0592">Phosphate transport</keyword>
<keyword evidence="4 9" id="KW-1003">Cell membrane</keyword>
<dbReference type="EMBL" id="MFGX01000125">
    <property type="protein sequence ID" value="OGF52900.1"/>
    <property type="molecule type" value="Genomic_DNA"/>
</dbReference>
<feature type="transmembrane region" description="Helical" evidence="9">
    <location>
        <begin position="47"/>
        <end position="77"/>
    </location>
</feature>
<sequence length="269" mass="28349">MRLSLLIVLGGLATILIVTLFKGLPALTLEMVTQGPQGGFYLGKGGGILNAILGSLCLAGGATLIALLISLPIALFLQPEYAGRTRLATFARFSLDVLWGVPSIVYGAFGFTLMVYLGIRASLLGGIIALTLLVLPIMARAMDEVVRSVPAELKESSYTLGATRLETSLGVVVRQALPGICTAVLLSFGRAIGDAASVLFTAGYTDSLPSSLLRPVASLPLTVFFQLGTPFPKVQERAYAAALVLTVIVLTISILSRLLTRSFTKHITK</sequence>
<evidence type="ECO:0000256" key="9">
    <source>
        <dbReference type="RuleBase" id="RU363043"/>
    </source>
</evidence>
<dbReference type="PROSITE" id="PS50928">
    <property type="entry name" value="ABC_TM1"/>
    <property type="match status" value="1"/>
</dbReference>
<dbReference type="CDD" id="cd06261">
    <property type="entry name" value="TM_PBP2"/>
    <property type="match status" value="1"/>
</dbReference>
<dbReference type="Proteomes" id="UP000179157">
    <property type="component" value="Unassembled WGS sequence"/>
</dbReference>
<dbReference type="InterPro" id="IPR035906">
    <property type="entry name" value="MetI-like_sf"/>
</dbReference>
<keyword evidence="6 9" id="KW-0812">Transmembrane</keyword>
<evidence type="ECO:0000256" key="8">
    <source>
        <dbReference type="ARBA" id="ARBA00023136"/>
    </source>
</evidence>
<comment type="caution">
    <text evidence="11">The sequence shown here is derived from an EMBL/GenBank/DDBJ whole genome shotgun (WGS) entry which is preliminary data.</text>
</comment>